<name>A0AAD6C5B4_9EURO</name>
<keyword evidence="1" id="KW-0732">Signal</keyword>
<sequence length="135" mass="14118">MALRNFLWGMGMIGCLPQVYAIDALRFSVGTATLALGGTNTATGERMLFRSDASQAWKEVDSNTSQSPLFANFGGATISYCEGANSGIPGDTDFSCEFIGRDAGGDETSVTFKAFSDVSMYGLGSITGDYCGGTI</sequence>
<dbReference type="GeneID" id="81600374"/>
<dbReference type="EMBL" id="JAPVEA010000006">
    <property type="protein sequence ID" value="KAJ5450300.1"/>
    <property type="molecule type" value="Genomic_DNA"/>
</dbReference>
<reference evidence="2" key="1">
    <citation type="submission" date="2022-12" db="EMBL/GenBank/DDBJ databases">
        <authorList>
            <person name="Petersen C."/>
        </authorList>
    </citation>
    <scope>NUCLEOTIDE SEQUENCE</scope>
    <source>
        <strain evidence="2">IBT 16125</strain>
    </source>
</reference>
<proteinExistence type="predicted"/>
<evidence type="ECO:0000256" key="1">
    <source>
        <dbReference type="SAM" id="SignalP"/>
    </source>
</evidence>
<dbReference type="RefSeq" id="XP_056765835.1">
    <property type="nucleotide sequence ID" value="XM_056910131.1"/>
</dbReference>
<organism evidence="2 3">
    <name type="scientific">Penicillium daleae</name>
    <dbReference type="NCBI Taxonomy" id="63821"/>
    <lineage>
        <taxon>Eukaryota</taxon>
        <taxon>Fungi</taxon>
        <taxon>Dikarya</taxon>
        <taxon>Ascomycota</taxon>
        <taxon>Pezizomycotina</taxon>
        <taxon>Eurotiomycetes</taxon>
        <taxon>Eurotiomycetidae</taxon>
        <taxon>Eurotiales</taxon>
        <taxon>Aspergillaceae</taxon>
        <taxon>Penicillium</taxon>
    </lineage>
</organism>
<keyword evidence="3" id="KW-1185">Reference proteome</keyword>
<gene>
    <name evidence="2" type="ORF">N7458_006749</name>
</gene>
<protein>
    <submittedName>
        <fullName evidence="2">Uncharacterized protein</fullName>
    </submittedName>
</protein>
<evidence type="ECO:0000313" key="2">
    <source>
        <dbReference type="EMBL" id="KAJ5450300.1"/>
    </source>
</evidence>
<feature type="chain" id="PRO_5041954651" evidence="1">
    <location>
        <begin position="22"/>
        <end position="135"/>
    </location>
</feature>
<accession>A0AAD6C5B4</accession>
<dbReference type="Proteomes" id="UP001213681">
    <property type="component" value="Unassembled WGS sequence"/>
</dbReference>
<feature type="signal peptide" evidence="1">
    <location>
        <begin position="1"/>
        <end position="21"/>
    </location>
</feature>
<comment type="caution">
    <text evidence="2">The sequence shown here is derived from an EMBL/GenBank/DDBJ whole genome shotgun (WGS) entry which is preliminary data.</text>
</comment>
<dbReference type="PROSITE" id="PS51257">
    <property type="entry name" value="PROKAR_LIPOPROTEIN"/>
    <property type="match status" value="1"/>
</dbReference>
<dbReference type="AlphaFoldDB" id="A0AAD6C5B4"/>
<reference evidence="2" key="2">
    <citation type="journal article" date="2023" name="IMA Fungus">
        <title>Comparative genomic study of the Penicillium genus elucidates a diverse pangenome and 15 lateral gene transfer events.</title>
        <authorList>
            <person name="Petersen C."/>
            <person name="Sorensen T."/>
            <person name="Nielsen M.R."/>
            <person name="Sondergaard T.E."/>
            <person name="Sorensen J.L."/>
            <person name="Fitzpatrick D.A."/>
            <person name="Frisvad J.C."/>
            <person name="Nielsen K.L."/>
        </authorList>
    </citation>
    <scope>NUCLEOTIDE SEQUENCE</scope>
    <source>
        <strain evidence="2">IBT 16125</strain>
    </source>
</reference>
<evidence type="ECO:0000313" key="3">
    <source>
        <dbReference type="Proteomes" id="UP001213681"/>
    </source>
</evidence>